<sequence length="524" mass="57676">MDSAETHRLRPYHQPRDELSFVATAPMLNATRAPGSEAASASVRGVDSAPSMALPHAAKNRYLSSDPDMASFGGSERLSAGVVVKGLAVSAALQFTSTCLAMPFEVGKLLLQVQWVPKEQVWEKMHASGKGAAPRPPPIEMEEDPWSDERGWDEADAEADDDADPDTYFRDMSAPASDKKQTSSRRTDDQGYVMRSGVDDGDARPEYVMPLVVKGGVWEMIKTLARSREGWMALWKGTLTTFLLDVSTNTIQPLISGFFSLFAPTAMNPMPIAFSPKPVTTLTMLMVSHLVTGVLLSPLDLVRTRLVAQSTLPMHRKYPGPLTALRTILREEGGWRTTYFHPTLLVPTVLDYLLRPLLTLGSPLLIENVLHLDPSSVPVSYALAELVLSTLSLCITLPVETVRRRLQLQYHEPLRPARVGGLPPVRHANTARCGLRTCVETRPAPYSGVFDAVYRIITEETSIVSYVRHRSDVPKTLVERVYSSLGGLRNLFRGFGMGFTANLLVFVLTLVTGERQSGTGWTEM</sequence>
<protein>
    <recommendedName>
        <fullName evidence="14">Mitochondrial carrier</fullName>
    </recommendedName>
</protein>
<evidence type="ECO:0000256" key="7">
    <source>
        <dbReference type="ARBA" id="ARBA00023136"/>
    </source>
</evidence>
<evidence type="ECO:0000256" key="9">
    <source>
        <dbReference type="RuleBase" id="RU000488"/>
    </source>
</evidence>
<feature type="compositionally biased region" description="Acidic residues" evidence="10">
    <location>
        <begin position="154"/>
        <end position="165"/>
    </location>
</feature>
<dbReference type="InterPro" id="IPR023395">
    <property type="entry name" value="MCP_dom_sf"/>
</dbReference>
<evidence type="ECO:0000256" key="2">
    <source>
        <dbReference type="ARBA" id="ARBA00006375"/>
    </source>
</evidence>
<dbReference type="Proteomes" id="UP001217754">
    <property type="component" value="Chromosome 3"/>
</dbReference>
<keyword evidence="7 8" id="KW-0472">Membrane</keyword>
<evidence type="ECO:0000256" key="4">
    <source>
        <dbReference type="ARBA" id="ARBA00022692"/>
    </source>
</evidence>
<dbReference type="Pfam" id="PF00153">
    <property type="entry name" value="Mito_carr"/>
    <property type="match status" value="1"/>
</dbReference>
<comment type="subcellular location">
    <subcellularLocation>
        <location evidence="1">Membrane</location>
        <topology evidence="1">Multi-pass membrane protein</topology>
    </subcellularLocation>
</comment>
<evidence type="ECO:0000256" key="11">
    <source>
        <dbReference type="SAM" id="Phobius"/>
    </source>
</evidence>
<gene>
    <name evidence="12" type="ORF">MJAP1_002194</name>
</gene>
<keyword evidence="3 9" id="KW-0813">Transport</keyword>
<dbReference type="PROSITE" id="PS50920">
    <property type="entry name" value="SOLCAR"/>
    <property type="match status" value="1"/>
</dbReference>
<dbReference type="EMBL" id="CP119960">
    <property type="protein sequence ID" value="WFD39223.1"/>
    <property type="molecule type" value="Genomic_DNA"/>
</dbReference>
<evidence type="ECO:0000256" key="6">
    <source>
        <dbReference type="ARBA" id="ARBA00022989"/>
    </source>
</evidence>
<dbReference type="SUPFAM" id="SSF103506">
    <property type="entry name" value="Mitochondrial carrier"/>
    <property type="match status" value="1"/>
</dbReference>
<evidence type="ECO:0008006" key="14">
    <source>
        <dbReference type="Google" id="ProtNLM"/>
    </source>
</evidence>
<evidence type="ECO:0000256" key="3">
    <source>
        <dbReference type="ARBA" id="ARBA00022448"/>
    </source>
</evidence>
<keyword evidence="4 8" id="KW-0812">Transmembrane</keyword>
<proteinExistence type="inferred from homology"/>
<evidence type="ECO:0000256" key="8">
    <source>
        <dbReference type="PROSITE-ProRule" id="PRU00282"/>
    </source>
</evidence>
<dbReference type="AlphaFoldDB" id="A0AAF0JA82"/>
<keyword evidence="5" id="KW-0677">Repeat</keyword>
<evidence type="ECO:0000256" key="10">
    <source>
        <dbReference type="SAM" id="MobiDB-lite"/>
    </source>
</evidence>
<organism evidence="12 13">
    <name type="scientific">Malassezia japonica</name>
    <dbReference type="NCBI Taxonomy" id="223818"/>
    <lineage>
        <taxon>Eukaryota</taxon>
        <taxon>Fungi</taxon>
        <taxon>Dikarya</taxon>
        <taxon>Basidiomycota</taxon>
        <taxon>Ustilaginomycotina</taxon>
        <taxon>Malasseziomycetes</taxon>
        <taxon>Malasseziales</taxon>
        <taxon>Malasseziaceae</taxon>
        <taxon>Malassezia</taxon>
    </lineage>
</organism>
<keyword evidence="13" id="KW-1185">Reference proteome</keyword>
<reference evidence="12" key="1">
    <citation type="submission" date="2023-03" db="EMBL/GenBank/DDBJ databases">
        <title>Mating type loci evolution in Malassezia.</title>
        <authorList>
            <person name="Coelho M.A."/>
        </authorList>
    </citation>
    <scope>NUCLEOTIDE SEQUENCE</scope>
    <source>
        <strain evidence="12">CBS 9431</strain>
    </source>
</reference>
<evidence type="ECO:0000256" key="5">
    <source>
        <dbReference type="ARBA" id="ARBA00022737"/>
    </source>
</evidence>
<dbReference type="PANTHER" id="PTHR45618">
    <property type="entry name" value="MITOCHONDRIAL DICARBOXYLATE CARRIER-RELATED"/>
    <property type="match status" value="1"/>
</dbReference>
<accession>A0AAF0JA82</accession>
<keyword evidence="6 11" id="KW-1133">Transmembrane helix</keyword>
<evidence type="ECO:0000256" key="1">
    <source>
        <dbReference type="ARBA" id="ARBA00004141"/>
    </source>
</evidence>
<dbReference type="InterPro" id="IPR018108">
    <property type="entry name" value="MCP_transmembrane"/>
</dbReference>
<feature type="region of interest" description="Disordered" evidence="10">
    <location>
        <begin position="126"/>
        <end position="198"/>
    </location>
</feature>
<evidence type="ECO:0000313" key="13">
    <source>
        <dbReference type="Proteomes" id="UP001217754"/>
    </source>
</evidence>
<name>A0AAF0JA82_9BASI</name>
<dbReference type="GO" id="GO:0016020">
    <property type="term" value="C:membrane"/>
    <property type="evidence" value="ECO:0007669"/>
    <property type="project" value="UniProtKB-SubCell"/>
</dbReference>
<dbReference type="GeneID" id="85225845"/>
<evidence type="ECO:0000313" key="12">
    <source>
        <dbReference type="EMBL" id="WFD39223.1"/>
    </source>
</evidence>
<dbReference type="RefSeq" id="XP_060122120.1">
    <property type="nucleotide sequence ID" value="XM_060266137.1"/>
</dbReference>
<comment type="similarity">
    <text evidence="2 9">Belongs to the mitochondrial carrier (TC 2.A.29) family.</text>
</comment>
<feature type="repeat" description="Solcar" evidence="8">
    <location>
        <begin position="276"/>
        <end position="365"/>
    </location>
</feature>
<dbReference type="InterPro" id="IPR050391">
    <property type="entry name" value="Mito_Metabolite_Transporter"/>
</dbReference>
<feature type="compositionally biased region" description="Basic and acidic residues" evidence="10">
    <location>
        <begin position="177"/>
        <end position="189"/>
    </location>
</feature>
<dbReference type="Gene3D" id="1.50.40.10">
    <property type="entry name" value="Mitochondrial carrier domain"/>
    <property type="match status" value="1"/>
</dbReference>
<feature type="transmembrane region" description="Helical" evidence="11">
    <location>
        <begin position="490"/>
        <end position="511"/>
    </location>
</feature>